<feature type="non-terminal residue" evidence="2">
    <location>
        <position position="74"/>
    </location>
</feature>
<evidence type="ECO:0000313" key="2">
    <source>
        <dbReference type="EMBL" id="RCN40851.1"/>
    </source>
</evidence>
<evidence type="ECO:0000256" key="1">
    <source>
        <dbReference type="SAM" id="MobiDB-lite"/>
    </source>
</evidence>
<comment type="caution">
    <text evidence="2">The sequence shown here is derived from an EMBL/GenBank/DDBJ whole genome shotgun (WGS) entry which is preliminary data.</text>
</comment>
<reference evidence="2 3" key="1">
    <citation type="submission" date="2014-10" db="EMBL/GenBank/DDBJ databases">
        <title>Draft genome of the hookworm Ancylostoma caninum.</title>
        <authorList>
            <person name="Mitreva M."/>
        </authorList>
    </citation>
    <scope>NUCLEOTIDE SEQUENCE [LARGE SCALE GENOMIC DNA]</scope>
    <source>
        <strain evidence="2 3">Baltimore</strain>
    </source>
</reference>
<dbReference type="EMBL" id="JOJR01000262">
    <property type="protein sequence ID" value="RCN40851.1"/>
    <property type="molecule type" value="Genomic_DNA"/>
</dbReference>
<evidence type="ECO:0000313" key="3">
    <source>
        <dbReference type="Proteomes" id="UP000252519"/>
    </source>
</evidence>
<dbReference type="AlphaFoldDB" id="A0A368G8W8"/>
<proteinExistence type="predicted"/>
<dbReference type="Proteomes" id="UP000252519">
    <property type="component" value="Unassembled WGS sequence"/>
</dbReference>
<keyword evidence="3" id="KW-1185">Reference proteome</keyword>
<gene>
    <name evidence="2" type="ORF">ANCCAN_13195</name>
</gene>
<accession>A0A368G8W8</accession>
<name>A0A368G8W8_ANCCA</name>
<feature type="compositionally biased region" description="Basic and acidic residues" evidence="1">
    <location>
        <begin position="58"/>
        <end position="74"/>
    </location>
</feature>
<organism evidence="2 3">
    <name type="scientific">Ancylostoma caninum</name>
    <name type="common">Dog hookworm</name>
    <dbReference type="NCBI Taxonomy" id="29170"/>
    <lineage>
        <taxon>Eukaryota</taxon>
        <taxon>Metazoa</taxon>
        <taxon>Ecdysozoa</taxon>
        <taxon>Nematoda</taxon>
        <taxon>Chromadorea</taxon>
        <taxon>Rhabditida</taxon>
        <taxon>Rhabditina</taxon>
        <taxon>Rhabditomorpha</taxon>
        <taxon>Strongyloidea</taxon>
        <taxon>Ancylostomatidae</taxon>
        <taxon>Ancylostomatinae</taxon>
        <taxon>Ancylostoma</taxon>
    </lineage>
</organism>
<protein>
    <submittedName>
        <fullName evidence="2">Uncharacterized protein</fullName>
    </submittedName>
</protein>
<sequence length="74" mass="7799">MVFEGGASAAYQGCVYDDFLVDENRGSWNMIQSIVELAILMAIWGQILVNCGGGKQGGKGDEAAAEKEEGKDVG</sequence>
<feature type="region of interest" description="Disordered" evidence="1">
    <location>
        <begin position="54"/>
        <end position="74"/>
    </location>
</feature>